<dbReference type="AlphaFoldDB" id="A0A9Q3KDK3"/>
<dbReference type="EMBL" id="AVOT02104434">
    <property type="protein sequence ID" value="MBW0579164.1"/>
    <property type="molecule type" value="Genomic_DNA"/>
</dbReference>
<dbReference type="Proteomes" id="UP000765509">
    <property type="component" value="Unassembled WGS sequence"/>
</dbReference>
<evidence type="ECO:0000313" key="1">
    <source>
        <dbReference type="EMBL" id="MBW0579164.1"/>
    </source>
</evidence>
<proteinExistence type="predicted"/>
<sequence>MRPLIDELILLNPGIKIKTPNHPYGRSVVIKIMCLIGDIVATHKVGGFMSHSAKKFCSW</sequence>
<feature type="non-terminal residue" evidence="1">
    <location>
        <position position="59"/>
    </location>
</feature>
<gene>
    <name evidence="1" type="ORF">O181_118879</name>
</gene>
<evidence type="ECO:0000313" key="2">
    <source>
        <dbReference type="Proteomes" id="UP000765509"/>
    </source>
</evidence>
<comment type="caution">
    <text evidence="1">The sequence shown here is derived from an EMBL/GenBank/DDBJ whole genome shotgun (WGS) entry which is preliminary data.</text>
</comment>
<accession>A0A9Q3KDK3</accession>
<protein>
    <submittedName>
        <fullName evidence="1">Uncharacterized protein</fullName>
    </submittedName>
</protein>
<reference evidence="1" key="1">
    <citation type="submission" date="2021-03" db="EMBL/GenBank/DDBJ databases">
        <title>Draft genome sequence of rust myrtle Austropuccinia psidii MF-1, a brazilian biotype.</title>
        <authorList>
            <person name="Quecine M.C."/>
            <person name="Pachon D.M.R."/>
            <person name="Bonatelli M.L."/>
            <person name="Correr F.H."/>
            <person name="Franceschini L.M."/>
            <person name="Leite T.F."/>
            <person name="Margarido G.R.A."/>
            <person name="Almeida C.A."/>
            <person name="Ferrarezi J.A."/>
            <person name="Labate C.A."/>
        </authorList>
    </citation>
    <scope>NUCLEOTIDE SEQUENCE</scope>
    <source>
        <strain evidence="1">MF-1</strain>
    </source>
</reference>
<organism evidence="1 2">
    <name type="scientific">Austropuccinia psidii MF-1</name>
    <dbReference type="NCBI Taxonomy" id="1389203"/>
    <lineage>
        <taxon>Eukaryota</taxon>
        <taxon>Fungi</taxon>
        <taxon>Dikarya</taxon>
        <taxon>Basidiomycota</taxon>
        <taxon>Pucciniomycotina</taxon>
        <taxon>Pucciniomycetes</taxon>
        <taxon>Pucciniales</taxon>
        <taxon>Sphaerophragmiaceae</taxon>
        <taxon>Austropuccinia</taxon>
    </lineage>
</organism>
<keyword evidence="2" id="KW-1185">Reference proteome</keyword>
<name>A0A9Q3KDK3_9BASI</name>
<dbReference type="OrthoDB" id="3039677at2759"/>